<evidence type="ECO:0000313" key="1">
    <source>
        <dbReference type="EMBL" id="KAK2021437.1"/>
    </source>
</evidence>
<gene>
    <name evidence="1" type="ORF">LX32DRAFT_251869</name>
</gene>
<sequence length="95" mass="10976">MCRRAGGGSWHVRGHPRLPIPLFFVSTTFFLPRPSYQANAHLRVRHVRHLCWWEPFISETPACVCVTEPRPRLPKPVAYSISNIRSDWSTAVPLR</sequence>
<dbReference type="Proteomes" id="UP001232148">
    <property type="component" value="Unassembled WGS sequence"/>
</dbReference>
<protein>
    <submittedName>
        <fullName evidence="1">Uncharacterized protein</fullName>
    </submittedName>
</protein>
<dbReference type="AlphaFoldDB" id="A0AAD9H415"/>
<accession>A0AAD9H415</accession>
<keyword evidence="2" id="KW-1185">Reference proteome</keyword>
<proteinExistence type="predicted"/>
<organism evidence="1 2">
    <name type="scientific">Colletotrichum zoysiae</name>
    <dbReference type="NCBI Taxonomy" id="1216348"/>
    <lineage>
        <taxon>Eukaryota</taxon>
        <taxon>Fungi</taxon>
        <taxon>Dikarya</taxon>
        <taxon>Ascomycota</taxon>
        <taxon>Pezizomycotina</taxon>
        <taxon>Sordariomycetes</taxon>
        <taxon>Hypocreomycetidae</taxon>
        <taxon>Glomerellales</taxon>
        <taxon>Glomerellaceae</taxon>
        <taxon>Colletotrichum</taxon>
        <taxon>Colletotrichum graminicola species complex</taxon>
    </lineage>
</organism>
<name>A0AAD9H415_9PEZI</name>
<reference evidence="1" key="1">
    <citation type="submission" date="2021-06" db="EMBL/GenBank/DDBJ databases">
        <title>Comparative genomics, transcriptomics and evolutionary studies reveal genomic signatures of adaptation to plant cell wall in hemibiotrophic fungi.</title>
        <authorList>
            <consortium name="DOE Joint Genome Institute"/>
            <person name="Baroncelli R."/>
            <person name="Diaz J.F."/>
            <person name="Benocci T."/>
            <person name="Peng M."/>
            <person name="Battaglia E."/>
            <person name="Haridas S."/>
            <person name="Andreopoulos W."/>
            <person name="Labutti K."/>
            <person name="Pangilinan J."/>
            <person name="Floch G.L."/>
            <person name="Makela M.R."/>
            <person name="Henrissat B."/>
            <person name="Grigoriev I.V."/>
            <person name="Crouch J.A."/>
            <person name="De Vries R.P."/>
            <person name="Sukno S.A."/>
            <person name="Thon M.R."/>
        </authorList>
    </citation>
    <scope>NUCLEOTIDE SEQUENCE</scope>
    <source>
        <strain evidence="1">MAFF235873</strain>
    </source>
</reference>
<comment type="caution">
    <text evidence="1">The sequence shown here is derived from an EMBL/GenBank/DDBJ whole genome shotgun (WGS) entry which is preliminary data.</text>
</comment>
<evidence type="ECO:0000313" key="2">
    <source>
        <dbReference type="Proteomes" id="UP001232148"/>
    </source>
</evidence>
<dbReference type="EMBL" id="MU843105">
    <property type="protein sequence ID" value="KAK2021437.1"/>
    <property type="molecule type" value="Genomic_DNA"/>
</dbReference>